<evidence type="ECO:0000259" key="4">
    <source>
        <dbReference type="PROSITE" id="PS51387"/>
    </source>
</evidence>
<evidence type="ECO:0000256" key="1">
    <source>
        <dbReference type="ARBA" id="ARBA00005466"/>
    </source>
</evidence>
<dbReference type="InterPro" id="IPR012951">
    <property type="entry name" value="BBE"/>
</dbReference>
<dbReference type="InterPro" id="IPR050432">
    <property type="entry name" value="FAD-linked_Oxidoreductases_BP"/>
</dbReference>
<reference evidence="5" key="1">
    <citation type="submission" date="2023-06" db="EMBL/GenBank/DDBJ databases">
        <title>Genome-scale phylogeny and comparative genomics of the fungal order Sordariales.</title>
        <authorList>
            <consortium name="Lawrence Berkeley National Laboratory"/>
            <person name="Hensen N."/>
            <person name="Bonometti L."/>
            <person name="Westerberg I."/>
            <person name="Brannstrom I.O."/>
            <person name="Guillou S."/>
            <person name="Cros-Aarteil S."/>
            <person name="Calhoun S."/>
            <person name="Haridas S."/>
            <person name="Kuo A."/>
            <person name="Mondo S."/>
            <person name="Pangilinan J."/>
            <person name="Riley R."/>
            <person name="Labutti K."/>
            <person name="Andreopoulos B."/>
            <person name="Lipzen A."/>
            <person name="Chen C."/>
            <person name="Yanf M."/>
            <person name="Daum C."/>
            <person name="Ng V."/>
            <person name="Clum A."/>
            <person name="Steindorff A."/>
            <person name="Ohm R."/>
            <person name="Martin F."/>
            <person name="Silar P."/>
            <person name="Natvig D."/>
            <person name="Lalanne C."/>
            <person name="Gautier V."/>
            <person name="Ament-Velasquez S.L."/>
            <person name="Kruys A."/>
            <person name="Hutchinson M.I."/>
            <person name="Powell A.J."/>
            <person name="Barry K."/>
            <person name="Miller A.N."/>
            <person name="Grigoriev I.V."/>
            <person name="Debuchy R."/>
            <person name="Gladieux P."/>
            <person name="Thoren M.H."/>
            <person name="Johannesson H."/>
        </authorList>
    </citation>
    <scope>NUCLEOTIDE SEQUENCE</scope>
    <source>
        <strain evidence="5">PSN4</strain>
    </source>
</reference>
<dbReference type="PROSITE" id="PS51387">
    <property type="entry name" value="FAD_PCMH"/>
    <property type="match status" value="1"/>
</dbReference>
<dbReference type="GO" id="GO:0071949">
    <property type="term" value="F:FAD binding"/>
    <property type="evidence" value="ECO:0007669"/>
    <property type="project" value="InterPro"/>
</dbReference>
<evidence type="ECO:0000256" key="2">
    <source>
        <dbReference type="ARBA" id="ARBA00023002"/>
    </source>
</evidence>
<protein>
    <submittedName>
        <fullName evidence="5">FAD/FMN-containing isoamyl alcohol oxidase-like protein MreA</fullName>
    </submittedName>
</protein>
<sequence>MHHRTLLSLLALVAPSHGQTGYTTVPLFAYEHETSQITLDDIEANRAVGYADAPPDPAVTVECKAFPGTPEWPSDAEWARLNASLGGVLLKPAPAGAACYSSRPEYDASRCAAVLSSQALTRGFLDDPLAVGTPWTSGDPCPPALKPAGECSQGGLPVYVVNATSVKHVQMAVNFARNKNIRFVVRNTGHDFVGRSTGAGALSLWTHHLKDFDVIPKYVSGPASGPAVHAGAGLQAWEVHEAMAKHNITLVAPTFATVGAFGGYLAGGGHSSLISYHGLASDQVLAINLVTPDGSFTSADPVMNPDLFFALRGGGANPFGVITSVVVKAHPPLNLSSTVLAISNLDTGTDLFWKAMAVYFRFGRSTVDARGTDRTYITPYSNSTVLNFTTTIDFPGLSPQAASSLLAPLEASLRALGINITFQYPTVSRWADNVIGEGAALRDQRFASRLIPRATYDDDAKFAGVMSAIRTVVEEGGYPVHGTHMAPTLRVAGYPGADSAANPAFREAVMHLVVYDSAPSSTSPGVTATADHAARSRLSGYVDYLRNATVGSGSYVNEADVLEPDWQRSFYGANYETLLQHKTFRDPWDLFWAPGAVGSEAWTVRAAGGLPTQNGRLCRTAV</sequence>
<name>A0AAJ0B475_9PEZI</name>
<dbReference type="EMBL" id="MU839842">
    <property type="protein sequence ID" value="KAK1751385.1"/>
    <property type="molecule type" value="Genomic_DNA"/>
</dbReference>
<dbReference type="Proteomes" id="UP001239445">
    <property type="component" value="Unassembled WGS sequence"/>
</dbReference>
<dbReference type="InterPro" id="IPR006094">
    <property type="entry name" value="Oxid_FAD_bind_N"/>
</dbReference>
<keyword evidence="2" id="KW-0560">Oxidoreductase</keyword>
<keyword evidence="3" id="KW-0732">Signal</keyword>
<organism evidence="5 6">
    <name type="scientific">Echria macrotheca</name>
    <dbReference type="NCBI Taxonomy" id="438768"/>
    <lineage>
        <taxon>Eukaryota</taxon>
        <taxon>Fungi</taxon>
        <taxon>Dikarya</taxon>
        <taxon>Ascomycota</taxon>
        <taxon>Pezizomycotina</taxon>
        <taxon>Sordariomycetes</taxon>
        <taxon>Sordariomycetidae</taxon>
        <taxon>Sordariales</taxon>
        <taxon>Schizotheciaceae</taxon>
        <taxon>Echria</taxon>
    </lineage>
</organism>
<dbReference type="GO" id="GO:0016491">
    <property type="term" value="F:oxidoreductase activity"/>
    <property type="evidence" value="ECO:0007669"/>
    <property type="project" value="UniProtKB-KW"/>
</dbReference>
<keyword evidence="6" id="KW-1185">Reference proteome</keyword>
<proteinExistence type="inferred from homology"/>
<evidence type="ECO:0000313" key="5">
    <source>
        <dbReference type="EMBL" id="KAK1751385.1"/>
    </source>
</evidence>
<feature type="chain" id="PRO_5042536113" evidence="3">
    <location>
        <begin position="19"/>
        <end position="622"/>
    </location>
</feature>
<dbReference type="PANTHER" id="PTHR13878:SF91">
    <property type="entry name" value="FAD BINDING DOMAIN PROTEIN (AFU_ORTHOLOGUE AFUA_6G12070)-RELATED"/>
    <property type="match status" value="1"/>
</dbReference>
<evidence type="ECO:0000313" key="6">
    <source>
        <dbReference type="Proteomes" id="UP001239445"/>
    </source>
</evidence>
<dbReference type="PANTHER" id="PTHR13878">
    <property type="entry name" value="GULONOLACTONE OXIDASE"/>
    <property type="match status" value="1"/>
</dbReference>
<dbReference type="Pfam" id="PF08031">
    <property type="entry name" value="BBE"/>
    <property type="match status" value="1"/>
</dbReference>
<accession>A0AAJ0B475</accession>
<dbReference type="Gene3D" id="3.30.465.10">
    <property type="match status" value="1"/>
</dbReference>
<gene>
    <name evidence="5" type="ORF">QBC47DRAFT_307657</name>
</gene>
<comment type="caution">
    <text evidence="5">The sequence shown here is derived from an EMBL/GenBank/DDBJ whole genome shotgun (WGS) entry which is preliminary data.</text>
</comment>
<feature type="signal peptide" evidence="3">
    <location>
        <begin position="1"/>
        <end position="18"/>
    </location>
</feature>
<feature type="domain" description="FAD-binding PCMH-type" evidence="4">
    <location>
        <begin position="153"/>
        <end position="332"/>
    </location>
</feature>
<comment type="similarity">
    <text evidence="1">Belongs to the oxygen-dependent FAD-linked oxidoreductase family.</text>
</comment>
<dbReference type="SUPFAM" id="SSF56176">
    <property type="entry name" value="FAD-binding/transporter-associated domain-like"/>
    <property type="match status" value="1"/>
</dbReference>
<dbReference type="AlphaFoldDB" id="A0AAJ0B475"/>
<dbReference type="InterPro" id="IPR016169">
    <property type="entry name" value="FAD-bd_PCMH_sub2"/>
</dbReference>
<dbReference type="InterPro" id="IPR036318">
    <property type="entry name" value="FAD-bd_PCMH-like_sf"/>
</dbReference>
<dbReference type="Pfam" id="PF01565">
    <property type="entry name" value="FAD_binding_4"/>
    <property type="match status" value="1"/>
</dbReference>
<evidence type="ECO:0000256" key="3">
    <source>
        <dbReference type="SAM" id="SignalP"/>
    </source>
</evidence>
<dbReference type="InterPro" id="IPR016166">
    <property type="entry name" value="FAD-bd_PCMH"/>
</dbReference>